<name>A0ABV3PG74_9HYPH</name>
<comment type="caution">
    <text evidence="7">The sequence shown here is derived from an EMBL/GenBank/DDBJ whole genome shotgun (WGS) entry which is preliminary data.</text>
</comment>
<dbReference type="Pfam" id="PF04116">
    <property type="entry name" value="FA_hydroxylase"/>
    <property type="match status" value="1"/>
</dbReference>
<evidence type="ECO:0000313" key="7">
    <source>
        <dbReference type="EMBL" id="MEW9304283.1"/>
    </source>
</evidence>
<evidence type="ECO:0000256" key="4">
    <source>
        <dbReference type="ARBA" id="ARBA00023136"/>
    </source>
</evidence>
<keyword evidence="4 5" id="KW-0472">Membrane</keyword>
<dbReference type="InterPro" id="IPR050307">
    <property type="entry name" value="Sterol_Desaturase_Related"/>
</dbReference>
<organism evidence="7 8">
    <name type="scientific">Labrys neptuniae</name>
    <dbReference type="NCBI Taxonomy" id="376174"/>
    <lineage>
        <taxon>Bacteria</taxon>
        <taxon>Pseudomonadati</taxon>
        <taxon>Pseudomonadota</taxon>
        <taxon>Alphaproteobacteria</taxon>
        <taxon>Hyphomicrobiales</taxon>
        <taxon>Xanthobacteraceae</taxon>
        <taxon>Labrys</taxon>
    </lineage>
</organism>
<gene>
    <name evidence="7" type="ORF">ABXS05_01945</name>
</gene>
<feature type="transmembrane region" description="Helical" evidence="5">
    <location>
        <begin position="174"/>
        <end position="198"/>
    </location>
</feature>
<feature type="transmembrane region" description="Helical" evidence="5">
    <location>
        <begin position="21"/>
        <end position="40"/>
    </location>
</feature>
<feature type="transmembrane region" description="Helical" evidence="5">
    <location>
        <begin position="115"/>
        <end position="137"/>
    </location>
</feature>
<dbReference type="EMBL" id="JBFNQD010000001">
    <property type="protein sequence ID" value="MEW9304283.1"/>
    <property type="molecule type" value="Genomic_DNA"/>
</dbReference>
<reference evidence="7 8" key="1">
    <citation type="submission" date="2024-07" db="EMBL/GenBank/DDBJ databases">
        <title>Description of Labrys sedimenti sp. nov., isolated from a diclofenac-degrading enrichment culture.</title>
        <authorList>
            <person name="Tancsics A."/>
            <person name="Csepanyi A."/>
        </authorList>
    </citation>
    <scope>NUCLEOTIDE SEQUENCE [LARGE SCALE GENOMIC DNA]</scope>
    <source>
        <strain evidence="7 8">LMG 23578</strain>
    </source>
</reference>
<proteinExistence type="predicted"/>
<evidence type="ECO:0000256" key="3">
    <source>
        <dbReference type="ARBA" id="ARBA00022989"/>
    </source>
</evidence>
<dbReference type="InterPro" id="IPR006694">
    <property type="entry name" value="Fatty_acid_hydroxylase"/>
</dbReference>
<evidence type="ECO:0000313" key="8">
    <source>
        <dbReference type="Proteomes" id="UP001555786"/>
    </source>
</evidence>
<evidence type="ECO:0000256" key="1">
    <source>
        <dbReference type="ARBA" id="ARBA00004370"/>
    </source>
</evidence>
<accession>A0ABV3PG74</accession>
<dbReference type="PANTHER" id="PTHR11863">
    <property type="entry name" value="STEROL DESATURASE"/>
    <property type="match status" value="1"/>
</dbReference>
<keyword evidence="2 5" id="KW-0812">Transmembrane</keyword>
<evidence type="ECO:0000259" key="6">
    <source>
        <dbReference type="Pfam" id="PF04116"/>
    </source>
</evidence>
<keyword evidence="8" id="KW-1185">Reference proteome</keyword>
<dbReference type="RefSeq" id="WP_367622725.1">
    <property type="nucleotide sequence ID" value="NZ_JBFNQD010000001.1"/>
</dbReference>
<feature type="domain" description="Fatty acid hydroxylase" evidence="6">
    <location>
        <begin position="125"/>
        <end position="272"/>
    </location>
</feature>
<evidence type="ECO:0000256" key="2">
    <source>
        <dbReference type="ARBA" id="ARBA00022692"/>
    </source>
</evidence>
<protein>
    <submittedName>
        <fullName evidence="7">Sterol desaturase family protein</fullName>
    </submittedName>
</protein>
<evidence type="ECO:0000256" key="5">
    <source>
        <dbReference type="SAM" id="Phobius"/>
    </source>
</evidence>
<dbReference type="Proteomes" id="UP001555786">
    <property type="component" value="Unassembled WGS sequence"/>
</dbReference>
<keyword evidence="3 5" id="KW-1133">Transmembrane helix</keyword>
<sequence>MPIVSDVIAAVTDFAMARINILLMMATFVSGGVFAFLFLLTDASASRNIRGFLRFFMPASGWLSHSTKIDVLLYFVIKFSFRWVALFAAILTTFLAEKAGVALSAWFQFDQKLQAGPVTIVILCIIMFMFSDLGEFISHYTQHKNRYLWEFHKVHHSATFLTPLTASRVHPVGVLLDAVFIGVCRVIPVTLIVFFYGFSIVELLAMQASASLVFSLLTLGTLQHTHFSISFGILDRIFISPRMHQVHHSVARKHWDKNMGSRLSIWDWIAGTAYLATRDEVHKYGIGTVEDERGDYQRIWWCFLGPIVKCTVALRRTVARTKRMILHPERAGGE</sequence>
<feature type="transmembrane region" description="Helical" evidence="5">
    <location>
        <begin position="71"/>
        <end position="95"/>
    </location>
</feature>
<comment type="subcellular location">
    <subcellularLocation>
        <location evidence="1">Membrane</location>
    </subcellularLocation>
</comment>